<keyword evidence="2" id="KW-1185">Reference proteome</keyword>
<evidence type="ECO:0000313" key="1">
    <source>
        <dbReference type="EMBL" id="SEM28782.1"/>
    </source>
</evidence>
<organism evidence="1 2">
    <name type="scientific">Maribacter orientalis</name>
    <dbReference type="NCBI Taxonomy" id="228957"/>
    <lineage>
        <taxon>Bacteria</taxon>
        <taxon>Pseudomonadati</taxon>
        <taxon>Bacteroidota</taxon>
        <taxon>Flavobacteriia</taxon>
        <taxon>Flavobacteriales</taxon>
        <taxon>Flavobacteriaceae</taxon>
        <taxon>Maribacter</taxon>
    </lineage>
</organism>
<protein>
    <submittedName>
        <fullName evidence="1">Uncharacterized protein</fullName>
    </submittedName>
</protein>
<dbReference type="AlphaFoldDB" id="A0A1H7X4I7"/>
<sequence length="41" mass="4779">MYKEVINQKNPKTIKFLGFFDGIRLLPIKTYLSTLSIVFNS</sequence>
<name>A0A1H7X4I7_9FLAO</name>
<dbReference type="STRING" id="228957.SAMN04488008_1145"/>
<dbReference type="EMBL" id="FNZN01000014">
    <property type="protein sequence ID" value="SEM28782.1"/>
    <property type="molecule type" value="Genomic_DNA"/>
</dbReference>
<accession>A0A1H7X4I7</accession>
<proteinExistence type="predicted"/>
<gene>
    <name evidence="1" type="ORF">SAMN04488008_1145</name>
</gene>
<reference evidence="2" key="1">
    <citation type="submission" date="2016-10" db="EMBL/GenBank/DDBJ databases">
        <authorList>
            <person name="Varghese N."/>
            <person name="Submissions S."/>
        </authorList>
    </citation>
    <scope>NUCLEOTIDE SEQUENCE [LARGE SCALE GENOMIC DNA]</scope>
    <source>
        <strain evidence="2">DSM 16471</strain>
    </source>
</reference>
<dbReference type="Proteomes" id="UP000198990">
    <property type="component" value="Unassembled WGS sequence"/>
</dbReference>
<evidence type="ECO:0000313" key="2">
    <source>
        <dbReference type="Proteomes" id="UP000198990"/>
    </source>
</evidence>